<keyword evidence="2" id="KW-1185">Reference proteome</keyword>
<dbReference type="Proteomes" id="UP000001635">
    <property type="component" value="Chromosome"/>
</dbReference>
<dbReference type="STRING" id="880070.Cycma_1163"/>
<evidence type="ECO:0000313" key="2">
    <source>
        <dbReference type="Proteomes" id="UP000001635"/>
    </source>
</evidence>
<dbReference type="eggNOG" id="COG3210">
    <property type="taxonomic scope" value="Bacteria"/>
</dbReference>
<organism evidence="1 2">
    <name type="scientific">Cyclobacterium marinum (strain ATCC 25205 / DSM 745 / LMG 13164 / NCIMB 1802)</name>
    <name type="common">Flectobacillus marinus</name>
    <dbReference type="NCBI Taxonomy" id="880070"/>
    <lineage>
        <taxon>Bacteria</taxon>
        <taxon>Pseudomonadati</taxon>
        <taxon>Bacteroidota</taxon>
        <taxon>Cytophagia</taxon>
        <taxon>Cytophagales</taxon>
        <taxon>Cyclobacteriaceae</taxon>
        <taxon>Cyclobacterium</taxon>
    </lineage>
</organism>
<name>G0IY31_CYCMS</name>
<dbReference type="SUPFAM" id="SSF51126">
    <property type="entry name" value="Pectin lyase-like"/>
    <property type="match status" value="1"/>
</dbReference>
<protein>
    <submittedName>
        <fullName evidence="1">Uncharacterized protein</fullName>
    </submittedName>
</protein>
<dbReference type="RefSeq" id="WP_014019232.1">
    <property type="nucleotide sequence ID" value="NC_015914.1"/>
</dbReference>
<dbReference type="AlphaFoldDB" id="G0IY31"/>
<evidence type="ECO:0000313" key="1">
    <source>
        <dbReference type="EMBL" id="AEL24935.1"/>
    </source>
</evidence>
<proteinExistence type="predicted"/>
<dbReference type="InterPro" id="IPR011050">
    <property type="entry name" value="Pectin_lyase_fold/virulence"/>
</dbReference>
<sequence>MKVLFNSTQLFRIVSLLILITVFALVTGNTYSQDFVSVKDGAWKTDGTWESSSSCSNWNNISNGQPPVSKNWGCEVTVVINHEVTYSGNASGFGSGVFTSLEIGPNGKLIFEDNITINGGGSVPTITLAEGAELVVNGKFDIDRGVEIVVPKNAKLTINNFEIGDNKPVVTIEEGAILVVNEETHVRSQSTLNVFGQLLTVELNYSSGGEINIGSNDFSGEVSVSGNMLIGNGALKMLNNSTLFVGGTSSTGNSGSIYLEDNANLRLVGDVEMSKGGSMTLMDNASFSFESDYSTSGGAKIVLNTNARGIVHGKVVMTNGTITLKNDSEIMVGSSLTATKGAKITGEDNGAMFICDYPNSTKENTSHVSLSGNSFYGNGCFALPVVWKSFDIVVTHNNISKLVWETASEDGNSHFEVERSINGIGGFEKIAVLNGSGWTNAISKYTFEDPELNELVGLVYYRIRQVDFDGNQMVSDVVSIKASGIESGDEPILLTAYPNPTDGSSLNLKLASGNITGPVNVRFLQTSSVASFEGEVGMELDQWLLTVVNNASKGMAVLEVIYEGEAYRMKIMKI</sequence>
<dbReference type="HOGENOM" id="CLU_474674_0_0_10"/>
<dbReference type="KEGG" id="cmr:Cycma_1163"/>
<dbReference type="OrthoDB" id="1443240at2"/>
<dbReference type="EMBL" id="CP002955">
    <property type="protein sequence ID" value="AEL24935.1"/>
    <property type="molecule type" value="Genomic_DNA"/>
</dbReference>
<gene>
    <name evidence="1" type="ordered locus">Cycma_1163</name>
</gene>
<reference evidence="2" key="1">
    <citation type="submission" date="2011-07" db="EMBL/GenBank/DDBJ databases">
        <title>The complete genome of Cyclobacterium marinum DSM 745.</title>
        <authorList>
            <person name="Lucas S."/>
            <person name="Han J."/>
            <person name="Lapidus A."/>
            <person name="Bruce D."/>
            <person name="Goodwin L."/>
            <person name="Pitluck S."/>
            <person name="Peters L."/>
            <person name="Kyrpides N."/>
            <person name="Mavromatis K."/>
            <person name="Ivanova N."/>
            <person name="Ovchinnikova G."/>
            <person name="Chertkov O."/>
            <person name="Detter J.C."/>
            <person name="Tapia R."/>
            <person name="Han C."/>
            <person name="Land M."/>
            <person name="Hauser L."/>
            <person name="Markowitz V."/>
            <person name="Cheng J.-F."/>
            <person name="Hugenholtz P."/>
            <person name="Woyke T."/>
            <person name="Wu D."/>
            <person name="Tindall B."/>
            <person name="Schuetze A."/>
            <person name="Brambilla E."/>
            <person name="Klenk H.-P."/>
            <person name="Eisen J.A."/>
        </authorList>
    </citation>
    <scope>NUCLEOTIDE SEQUENCE [LARGE SCALE GENOMIC DNA]</scope>
    <source>
        <strain evidence="2">ATCC 25205 / DSM 745 / LMG 13164 / NCIMB 1802</strain>
    </source>
</reference>
<accession>G0IY31</accession>